<evidence type="ECO:0000313" key="1">
    <source>
        <dbReference type="EMBL" id="GMN64466.1"/>
    </source>
</evidence>
<gene>
    <name evidence="1" type="ORF">TIFTF001_033534</name>
</gene>
<dbReference type="AlphaFoldDB" id="A0AA88DZ07"/>
<keyword evidence="2" id="KW-1185">Reference proteome</keyword>
<dbReference type="Proteomes" id="UP001187192">
    <property type="component" value="Unassembled WGS sequence"/>
</dbReference>
<organism evidence="1 2">
    <name type="scientific">Ficus carica</name>
    <name type="common">Common fig</name>
    <dbReference type="NCBI Taxonomy" id="3494"/>
    <lineage>
        <taxon>Eukaryota</taxon>
        <taxon>Viridiplantae</taxon>
        <taxon>Streptophyta</taxon>
        <taxon>Embryophyta</taxon>
        <taxon>Tracheophyta</taxon>
        <taxon>Spermatophyta</taxon>
        <taxon>Magnoliopsida</taxon>
        <taxon>eudicotyledons</taxon>
        <taxon>Gunneridae</taxon>
        <taxon>Pentapetalae</taxon>
        <taxon>rosids</taxon>
        <taxon>fabids</taxon>
        <taxon>Rosales</taxon>
        <taxon>Moraceae</taxon>
        <taxon>Ficeae</taxon>
        <taxon>Ficus</taxon>
    </lineage>
</organism>
<sequence>MGGLNSHGTAQQRWHCSTRVQALQRYPATLPGNVQGQHHRGTG</sequence>
<name>A0AA88DZ07_FICCA</name>
<evidence type="ECO:0000313" key="2">
    <source>
        <dbReference type="Proteomes" id="UP001187192"/>
    </source>
</evidence>
<proteinExistence type="predicted"/>
<dbReference type="EMBL" id="BTGU01000181">
    <property type="protein sequence ID" value="GMN64466.1"/>
    <property type="molecule type" value="Genomic_DNA"/>
</dbReference>
<comment type="caution">
    <text evidence="1">The sequence shown here is derived from an EMBL/GenBank/DDBJ whole genome shotgun (WGS) entry which is preliminary data.</text>
</comment>
<reference evidence="1" key="1">
    <citation type="submission" date="2023-07" db="EMBL/GenBank/DDBJ databases">
        <title>draft genome sequence of fig (Ficus carica).</title>
        <authorList>
            <person name="Takahashi T."/>
            <person name="Nishimura K."/>
        </authorList>
    </citation>
    <scope>NUCLEOTIDE SEQUENCE</scope>
</reference>
<protein>
    <submittedName>
        <fullName evidence="1">Uncharacterized protein</fullName>
    </submittedName>
</protein>
<accession>A0AA88DZ07</accession>